<gene>
    <name evidence="1" type="ORF">SDC9_122908</name>
</gene>
<protein>
    <submittedName>
        <fullName evidence="1">Uncharacterized protein</fullName>
    </submittedName>
</protein>
<organism evidence="1">
    <name type="scientific">bioreactor metagenome</name>
    <dbReference type="NCBI Taxonomy" id="1076179"/>
    <lineage>
        <taxon>unclassified sequences</taxon>
        <taxon>metagenomes</taxon>
        <taxon>ecological metagenomes</taxon>
    </lineage>
</organism>
<reference evidence="1" key="1">
    <citation type="submission" date="2019-08" db="EMBL/GenBank/DDBJ databases">
        <authorList>
            <person name="Kucharzyk K."/>
            <person name="Murdoch R.W."/>
            <person name="Higgins S."/>
            <person name="Loffler F."/>
        </authorList>
    </citation>
    <scope>NUCLEOTIDE SEQUENCE</scope>
</reference>
<dbReference type="AlphaFoldDB" id="A0A645CG81"/>
<evidence type="ECO:0000313" key="1">
    <source>
        <dbReference type="EMBL" id="MPM75913.1"/>
    </source>
</evidence>
<accession>A0A645CG81</accession>
<comment type="caution">
    <text evidence="1">The sequence shown here is derived from an EMBL/GenBank/DDBJ whole genome shotgun (WGS) entry which is preliminary data.</text>
</comment>
<sequence length="91" mass="10394">MPPAMIRALAGRAGIHVYSDSDCFLEVNSRYLSLHNEAERRRVAIRLPRPARRVVDLFDGTVYVENRNELVMDLEPYATVVAEIEYETTAL</sequence>
<proteinExistence type="predicted"/>
<dbReference type="EMBL" id="VSSQ01026951">
    <property type="protein sequence ID" value="MPM75913.1"/>
    <property type="molecule type" value="Genomic_DNA"/>
</dbReference>
<name>A0A645CG81_9ZZZZ</name>